<keyword evidence="2" id="KW-1185">Reference proteome</keyword>
<sequence length="262" mass="29212">MSGPRLFGEWLPKREMERLLALGKSLRPPVPTTPGQLLELIVRIATDRLVGRRLTLRTGNTDVSFTPVEISSNLRTLDLATGALSELRVTANHVRWQSTTLHQVQVICRDVRLRSLPAPYLVAGRVDLRLTVTSTAVHHWVKQVAPDIDVAITDRGRIHARWARHPLLGHIELRATAGESVIYLDPVGIHLWQRSLPIAHRIRPFAVTVPDLPHGLRLTSIDTGPGELILHGVTDRARERLAMISLTEMLALVTRLVDQITG</sequence>
<dbReference type="EMBL" id="JACYWE010000007">
    <property type="protein sequence ID" value="MBD8507339.1"/>
    <property type="molecule type" value="Genomic_DNA"/>
</dbReference>
<evidence type="ECO:0000313" key="2">
    <source>
        <dbReference type="Proteomes" id="UP000642993"/>
    </source>
</evidence>
<dbReference type="InterPro" id="IPR021373">
    <property type="entry name" value="DUF2993"/>
</dbReference>
<organism evidence="1 2">
    <name type="scientific">Lolliginicoccus lacisalsi</name>
    <dbReference type="NCBI Taxonomy" id="2742202"/>
    <lineage>
        <taxon>Bacteria</taxon>
        <taxon>Bacillati</taxon>
        <taxon>Actinomycetota</taxon>
        <taxon>Actinomycetes</taxon>
        <taxon>Mycobacteriales</taxon>
        <taxon>Hoyosellaceae</taxon>
        <taxon>Lolliginicoccus</taxon>
    </lineage>
</organism>
<proteinExistence type="predicted"/>
<dbReference type="RefSeq" id="WP_192039771.1">
    <property type="nucleotide sequence ID" value="NZ_JACYWE010000007.1"/>
</dbReference>
<accession>A0A927JDH4</accession>
<dbReference type="Pfam" id="PF11209">
    <property type="entry name" value="LmeA"/>
    <property type="match status" value="1"/>
</dbReference>
<protein>
    <submittedName>
        <fullName evidence="1">Uncharacterized protein</fullName>
    </submittedName>
</protein>
<name>A0A927JDH4_9ACTN</name>
<reference evidence="1" key="1">
    <citation type="submission" date="2020-09" db="EMBL/GenBank/DDBJ databases">
        <title>Hoyosella lacisalsi sp. nov., a halotolerant actinobacterium isolated from soil of Lake Gudzhirganskoe.</title>
        <authorList>
            <person name="Yang Q."/>
            <person name="Guo P.Y."/>
            <person name="Liu S.W."/>
            <person name="Li F.N."/>
            <person name="Sun C.H."/>
        </authorList>
    </citation>
    <scope>NUCLEOTIDE SEQUENCE</scope>
    <source>
        <strain evidence="1">G463</strain>
    </source>
</reference>
<dbReference type="AlphaFoldDB" id="A0A927JDH4"/>
<gene>
    <name evidence="1" type="ORF">HT102_12675</name>
</gene>
<comment type="caution">
    <text evidence="1">The sequence shown here is derived from an EMBL/GenBank/DDBJ whole genome shotgun (WGS) entry which is preliminary data.</text>
</comment>
<dbReference type="Proteomes" id="UP000642993">
    <property type="component" value="Unassembled WGS sequence"/>
</dbReference>
<evidence type="ECO:0000313" key="1">
    <source>
        <dbReference type="EMBL" id="MBD8507339.1"/>
    </source>
</evidence>